<evidence type="ECO:0000256" key="5">
    <source>
        <dbReference type="ARBA" id="ARBA00034545"/>
    </source>
</evidence>
<dbReference type="Gene3D" id="3.40.50.150">
    <property type="entry name" value="Vaccinia Virus protein VP39"/>
    <property type="match status" value="1"/>
</dbReference>
<dbReference type="PANTHER" id="PTHR43675:SF8">
    <property type="entry name" value="ARSENITE METHYLTRANSFERASE"/>
    <property type="match status" value="1"/>
</dbReference>
<name>D8KBX8_NITWC</name>
<dbReference type="InterPro" id="IPR025714">
    <property type="entry name" value="Methyltranfer_dom"/>
</dbReference>
<reference evidence="10 11" key="1">
    <citation type="submission" date="2010-06" db="EMBL/GenBank/DDBJ databases">
        <title>Complete sequence of chromosome of Nitrosococcus watsoni C-113.</title>
        <authorList>
            <consortium name="US DOE Joint Genome Institute"/>
            <person name="Lucas S."/>
            <person name="Copeland A."/>
            <person name="Lapidus A."/>
            <person name="Cheng J.-F."/>
            <person name="Bruce D."/>
            <person name="Goodwin L."/>
            <person name="Pitluck S."/>
            <person name="Malfatti S.A."/>
            <person name="Chain P.S.G."/>
            <person name="Land M."/>
            <person name="Hauser L."/>
            <person name="Kyrpides N."/>
            <person name="Ivanova N."/>
            <person name="Cambell M.A."/>
            <person name="Heidelberg J.F."/>
            <person name="Klotz M.G."/>
            <person name="Woyke T."/>
        </authorList>
    </citation>
    <scope>NUCLEOTIDE SEQUENCE [LARGE SCALE GENOMIC DNA]</scope>
    <source>
        <strain evidence="10 11">C-113</strain>
    </source>
</reference>
<comment type="catalytic activity">
    <reaction evidence="7">
        <text>arsenic triglutathione + 2 [thioredoxin]-dithiol + 2 S-adenosyl-L-methionine + H2O = dimethylarsinous acid + 2 [thioredoxin]-disulfide + 3 glutathione + 2 S-adenosyl-L-homocysteine + 2 H(+)</text>
        <dbReference type="Rhea" id="RHEA:69464"/>
        <dbReference type="Rhea" id="RHEA-COMP:10698"/>
        <dbReference type="Rhea" id="RHEA-COMP:10700"/>
        <dbReference type="ChEBI" id="CHEBI:15377"/>
        <dbReference type="ChEBI" id="CHEBI:15378"/>
        <dbReference type="ChEBI" id="CHEBI:23808"/>
        <dbReference type="ChEBI" id="CHEBI:29950"/>
        <dbReference type="ChEBI" id="CHEBI:50058"/>
        <dbReference type="ChEBI" id="CHEBI:57856"/>
        <dbReference type="ChEBI" id="CHEBI:57925"/>
        <dbReference type="ChEBI" id="CHEBI:59789"/>
        <dbReference type="ChEBI" id="CHEBI:183640"/>
        <dbReference type="EC" id="2.1.1.137"/>
    </reaction>
</comment>
<dbReference type="KEGG" id="nwa:Nwat_0786"/>
<dbReference type="EC" id="2.1.1.137" evidence="4"/>
<evidence type="ECO:0000256" key="7">
    <source>
        <dbReference type="ARBA" id="ARBA00047943"/>
    </source>
</evidence>
<dbReference type="GO" id="GO:0030791">
    <property type="term" value="F:arsenite methyltransferase activity"/>
    <property type="evidence" value="ECO:0007669"/>
    <property type="project" value="UniProtKB-EC"/>
</dbReference>
<dbReference type="Proteomes" id="UP000000393">
    <property type="component" value="Chromosome"/>
</dbReference>
<evidence type="ECO:0000256" key="6">
    <source>
        <dbReference type="ARBA" id="ARBA00047941"/>
    </source>
</evidence>
<keyword evidence="11" id="KW-1185">Reference proteome</keyword>
<dbReference type="PANTHER" id="PTHR43675">
    <property type="entry name" value="ARSENITE METHYLTRANSFERASE"/>
    <property type="match status" value="1"/>
</dbReference>
<dbReference type="SUPFAM" id="SSF53335">
    <property type="entry name" value="S-adenosyl-L-methionine-dependent methyltransferases"/>
    <property type="match status" value="1"/>
</dbReference>
<evidence type="ECO:0000313" key="10">
    <source>
        <dbReference type="EMBL" id="ADJ27739.1"/>
    </source>
</evidence>
<dbReference type="RefSeq" id="WP_013219844.1">
    <property type="nucleotide sequence ID" value="NC_014315.1"/>
</dbReference>
<dbReference type="CDD" id="cd02440">
    <property type="entry name" value="AdoMet_MTases"/>
    <property type="match status" value="1"/>
</dbReference>
<comment type="similarity">
    <text evidence="3">Belongs to the methyltransferase superfamily. Arsenite methyltransferase family.</text>
</comment>
<protein>
    <recommendedName>
        <fullName evidence="5">Arsenite methyltransferase</fullName>
        <ecNumber evidence="4">2.1.1.137</ecNumber>
    </recommendedName>
</protein>
<comment type="catalytic activity">
    <reaction evidence="6">
        <text>arsenic triglutathione + [thioredoxin]-dithiol + S-adenosyl-L-methionine + 2 H2O = methylarsonous acid + [thioredoxin]-disulfide + 3 glutathione + S-adenosyl-L-homocysteine + H(+)</text>
        <dbReference type="Rhea" id="RHEA:69460"/>
        <dbReference type="Rhea" id="RHEA-COMP:10698"/>
        <dbReference type="Rhea" id="RHEA-COMP:10700"/>
        <dbReference type="ChEBI" id="CHEBI:15377"/>
        <dbReference type="ChEBI" id="CHEBI:15378"/>
        <dbReference type="ChEBI" id="CHEBI:17826"/>
        <dbReference type="ChEBI" id="CHEBI:29950"/>
        <dbReference type="ChEBI" id="CHEBI:50058"/>
        <dbReference type="ChEBI" id="CHEBI:57856"/>
        <dbReference type="ChEBI" id="CHEBI:57925"/>
        <dbReference type="ChEBI" id="CHEBI:59789"/>
        <dbReference type="ChEBI" id="CHEBI:183640"/>
        <dbReference type="EC" id="2.1.1.137"/>
    </reaction>
</comment>
<dbReference type="Pfam" id="PF13847">
    <property type="entry name" value="Methyltransf_31"/>
    <property type="match status" value="1"/>
</dbReference>
<dbReference type="HOGENOM" id="CLU_052868_2_0_6"/>
<proteinExistence type="inferred from homology"/>
<dbReference type="InterPro" id="IPR026669">
    <property type="entry name" value="Arsenite_MeTrfase-like"/>
</dbReference>
<gene>
    <name evidence="10" type="ordered locus">Nwat_0786</name>
</gene>
<evidence type="ECO:0000256" key="8">
    <source>
        <dbReference type="ARBA" id="ARBA00048428"/>
    </source>
</evidence>
<dbReference type="InterPro" id="IPR029063">
    <property type="entry name" value="SAM-dependent_MTases_sf"/>
</dbReference>
<evidence type="ECO:0000256" key="3">
    <source>
        <dbReference type="ARBA" id="ARBA00034487"/>
    </source>
</evidence>
<dbReference type="AlphaFoldDB" id="D8KBX8"/>
<organism evidence="10 11">
    <name type="scientific">Nitrosococcus watsoni (strain C-113)</name>
    <dbReference type="NCBI Taxonomy" id="105559"/>
    <lineage>
        <taxon>Bacteria</taxon>
        <taxon>Pseudomonadati</taxon>
        <taxon>Pseudomonadota</taxon>
        <taxon>Gammaproteobacteria</taxon>
        <taxon>Chromatiales</taxon>
        <taxon>Chromatiaceae</taxon>
        <taxon>Nitrosococcus</taxon>
    </lineage>
</organism>
<dbReference type="GO" id="GO:0032259">
    <property type="term" value="P:methylation"/>
    <property type="evidence" value="ECO:0007669"/>
    <property type="project" value="UniProtKB-KW"/>
</dbReference>
<dbReference type="OrthoDB" id="9772751at2"/>
<feature type="domain" description="Methyltransferase" evidence="9">
    <location>
        <begin position="56"/>
        <end position="242"/>
    </location>
</feature>
<accession>D8KBX8</accession>
<keyword evidence="1 10" id="KW-0808">Transferase</keyword>
<evidence type="ECO:0000256" key="1">
    <source>
        <dbReference type="ARBA" id="ARBA00022679"/>
    </source>
</evidence>
<keyword evidence="10" id="KW-0489">Methyltransferase</keyword>
<dbReference type="STRING" id="105559.Nwat_0786"/>
<evidence type="ECO:0000256" key="2">
    <source>
        <dbReference type="ARBA" id="ARBA00022691"/>
    </source>
</evidence>
<keyword evidence="2" id="KW-0949">S-adenosyl-L-methionine</keyword>
<comment type="catalytic activity">
    <reaction evidence="8">
        <text>arsenic triglutathione + 3 [thioredoxin]-dithiol + 3 S-adenosyl-L-methionine = trimethylarsine + 3 [thioredoxin]-disulfide + 3 glutathione + 3 S-adenosyl-L-homocysteine + 3 H(+)</text>
        <dbReference type="Rhea" id="RHEA:69432"/>
        <dbReference type="Rhea" id="RHEA-COMP:10698"/>
        <dbReference type="Rhea" id="RHEA-COMP:10700"/>
        <dbReference type="ChEBI" id="CHEBI:15378"/>
        <dbReference type="ChEBI" id="CHEBI:27130"/>
        <dbReference type="ChEBI" id="CHEBI:29950"/>
        <dbReference type="ChEBI" id="CHEBI:50058"/>
        <dbReference type="ChEBI" id="CHEBI:57856"/>
        <dbReference type="ChEBI" id="CHEBI:57925"/>
        <dbReference type="ChEBI" id="CHEBI:59789"/>
        <dbReference type="ChEBI" id="CHEBI:183640"/>
        <dbReference type="EC" id="2.1.1.137"/>
    </reaction>
</comment>
<dbReference type="EMBL" id="CP002086">
    <property type="protein sequence ID" value="ADJ27739.1"/>
    <property type="molecule type" value="Genomic_DNA"/>
</dbReference>
<dbReference type="eggNOG" id="COG2226">
    <property type="taxonomic scope" value="Bacteria"/>
</dbReference>
<evidence type="ECO:0000256" key="4">
    <source>
        <dbReference type="ARBA" id="ARBA00034521"/>
    </source>
</evidence>
<evidence type="ECO:0000313" key="11">
    <source>
        <dbReference type="Proteomes" id="UP000000393"/>
    </source>
</evidence>
<sequence>MSQQASVLERYSEGAQARQVGLCCAVEYDSRSLRILPQEIIDKDYGCGDPSLYVREGDVVLDLGSGGGKVCYIAAQLVGNKGRVIGVDMNDDMLALARKYQAEMAKRLGSDRVGFKKGLLQDLALDLSAVDAYLSANPVSGSQDLARLEAFKARQRKESPLIPNASVDLVISNCVLNLVDEGAKAQMVAEIFRVLRPGGRVAISDIISDEEVPQHLRNDPKLWSGCISGAFQEKAFLDAFVAAGFMAVSYDKWESQPWQVVEGIEFRSVTLTAVKLEGVECMDRGQAVIYKGPYTQVYDEEGHVFPRGERIAVCERTFYFLTMGPYKDDFIGISPVALQEPTPWCAPAGTLRPARETKGGVHKGSSGAGASCCS</sequence>
<evidence type="ECO:0000259" key="9">
    <source>
        <dbReference type="Pfam" id="PF13847"/>
    </source>
</evidence>